<evidence type="ECO:0000313" key="2">
    <source>
        <dbReference type="EMBL" id="NEN25333.1"/>
    </source>
</evidence>
<dbReference type="Pfam" id="PF19569">
    <property type="entry name" value="START_2"/>
    <property type="match status" value="1"/>
</dbReference>
<comment type="caution">
    <text evidence="2">The sequence shown here is derived from an EMBL/GenBank/DDBJ whole genome shotgun (WGS) entry which is preliminary data.</text>
</comment>
<evidence type="ECO:0000313" key="3">
    <source>
        <dbReference type="Proteomes" id="UP000486602"/>
    </source>
</evidence>
<feature type="domain" description="START-like" evidence="1">
    <location>
        <begin position="1"/>
        <end position="127"/>
    </location>
</feature>
<organism evidence="2 3">
    <name type="scientific">Cryomorpha ignava</name>
    <dbReference type="NCBI Taxonomy" id="101383"/>
    <lineage>
        <taxon>Bacteria</taxon>
        <taxon>Pseudomonadati</taxon>
        <taxon>Bacteroidota</taxon>
        <taxon>Flavobacteriia</taxon>
        <taxon>Flavobacteriales</taxon>
        <taxon>Cryomorphaceae</taxon>
        <taxon>Cryomorpha</taxon>
    </lineage>
</organism>
<keyword evidence="3" id="KW-1185">Reference proteome</keyword>
<dbReference type="SUPFAM" id="SSF55961">
    <property type="entry name" value="Bet v1-like"/>
    <property type="match status" value="1"/>
</dbReference>
<dbReference type="AlphaFoldDB" id="A0A7K3WUI0"/>
<dbReference type="EMBL" id="JAAGVY010000049">
    <property type="protein sequence ID" value="NEN25333.1"/>
    <property type="molecule type" value="Genomic_DNA"/>
</dbReference>
<reference evidence="2 3" key="1">
    <citation type="submission" date="2020-02" db="EMBL/GenBank/DDBJ databases">
        <title>Out from the shadows clarifying the taxonomy of the family Cryomorphaceae and related taxa by utilizing the GTDB taxonomic framework.</title>
        <authorList>
            <person name="Bowman J.P."/>
        </authorList>
    </citation>
    <scope>NUCLEOTIDE SEQUENCE [LARGE SCALE GENOMIC DNA]</scope>
    <source>
        <strain evidence="2 3">QSSC 1-22</strain>
    </source>
</reference>
<evidence type="ECO:0000259" key="1">
    <source>
        <dbReference type="Pfam" id="PF19569"/>
    </source>
</evidence>
<dbReference type="Proteomes" id="UP000486602">
    <property type="component" value="Unassembled WGS sequence"/>
</dbReference>
<dbReference type="InterPro" id="IPR023393">
    <property type="entry name" value="START-like_dom_sf"/>
</dbReference>
<sequence>MSERQKVEIEFLLKTSPKILYNMISTPSGLSDWFADNVNVRDEVFTFFWDGSEEKAKLLSKTKDQAVKFQWDYDEGEDVYFEFRIKIDAMTREVALIITDFPDEGDEESNRSLWESQLEDLKRVLGA</sequence>
<protein>
    <submittedName>
        <fullName evidence="2">SRPBCC domain-containing protein</fullName>
    </submittedName>
</protein>
<proteinExistence type="predicted"/>
<name>A0A7K3WUI0_9FLAO</name>
<dbReference type="InterPro" id="IPR045736">
    <property type="entry name" value="START_2"/>
</dbReference>
<gene>
    <name evidence="2" type="ORF">G3O08_17690</name>
</gene>
<dbReference type="Gene3D" id="3.30.530.20">
    <property type="match status" value="1"/>
</dbReference>
<dbReference type="RefSeq" id="WP_163286790.1">
    <property type="nucleotide sequence ID" value="NZ_JAAGVY010000049.1"/>
</dbReference>
<accession>A0A7K3WUI0</accession>